<feature type="domain" description="Glycosyltransferase subfamily 4-like N-terminal" evidence="2">
    <location>
        <begin position="15"/>
        <end position="179"/>
    </location>
</feature>
<dbReference type="EMBL" id="PIEU01000002">
    <property type="protein sequence ID" value="PZL77904.1"/>
    <property type="molecule type" value="Genomic_DNA"/>
</dbReference>
<keyword evidence="3" id="KW-0808">Transferase</keyword>
<comment type="caution">
    <text evidence="3">The sequence shown here is derived from an EMBL/GenBank/DDBJ whole genome shotgun (WGS) entry which is preliminary data.</text>
</comment>
<accession>A0A2W3ZUM7</accession>
<proteinExistence type="predicted"/>
<feature type="domain" description="Glycosyl transferase family 1" evidence="1">
    <location>
        <begin position="193"/>
        <end position="359"/>
    </location>
</feature>
<sequence>MKNILFLHAGAEMYGADRVLLELLRGLDKELFNPIVVLPNEGPLVEKLEKEKISVFVIPYPILRRKYFNIKGVANYIFHYKKYSDAIIKKLDKVNIEIIHVNTSAVLEGIYIKKKLKAKLIWHIHEIIENPKIVYKVTSFLIGKYSDKVITVSEAVKKHMIASKKVSEEKVIVIYNGVDNKIFNSKNDIEYLKDEFQLSQDSVTVGMIGRINSLKGQNEFLDAMEPLLITNENLHVVMAGDVFQGEEWRRENLLKRIASFDKSQNIHCLTYREDCPNLHNLFDVFVLPSIKPDSLPTVVLEAMATQKPIVGFDHGGIGEMVFDGVNGYLVEVANTHEMSIKTQELLDDVKSRKEFGRASLKLQQKLFSLDSYILKFSEIYRDL</sequence>
<evidence type="ECO:0000313" key="3">
    <source>
        <dbReference type="EMBL" id="PZL77904.1"/>
    </source>
</evidence>
<dbReference type="PANTHER" id="PTHR45947">
    <property type="entry name" value="SULFOQUINOVOSYL TRANSFERASE SQD2"/>
    <property type="match status" value="1"/>
</dbReference>
<dbReference type="InterPro" id="IPR001296">
    <property type="entry name" value="Glyco_trans_1"/>
</dbReference>
<dbReference type="PANTHER" id="PTHR45947:SF3">
    <property type="entry name" value="SULFOQUINOVOSYL TRANSFERASE SQD2"/>
    <property type="match status" value="1"/>
</dbReference>
<evidence type="ECO:0000313" key="4">
    <source>
        <dbReference type="Proteomes" id="UP000249828"/>
    </source>
</evidence>
<organism evidence="3 4">
    <name type="scientific">Enterococcus plantarum</name>
    <dbReference type="NCBI Taxonomy" id="1077675"/>
    <lineage>
        <taxon>Bacteria</taxon>
        <taxon>Bacillati</taxon>
        <taxon>Bacillota</taxon>
        <taxon>Bacilli</taxon>
        <taxon>Lactobacillales</taxon>
        <taxon>Enterococcaceae</taxon>
        <taxon>Enterococcus</taxon>
    </lineage>
</organism>
<dbReference type="CDD" id="cd03801">
    <property type="entry name" value="GT4_PimA-like"/>
    <property type="match status" value="1"/>
</dbReference>
<dbReference type="AlphaFoldDB" id="A0A2W3ZUM7"/>
<keyword evidence="4" id="KW-1185">Reference proteome</keyword>
<gene>
    <name evidence="3" type="ORF">CI088_01245</name>
</gene>
<dbReference type="Proteomes" id="UP000249828">
    <property type="component" value="Unassembled WGS sequence"/>
</dbReference>
<protein>
    <submittedName>
        <fullName evidence="3">Glycosyltransferase family 1 protein</fullName>
    </submittedName>
</protein>
<evidence type="ECO:0000259" key="1">
    <source>
        <dbReference type="Pfam" id="PF00534"/>
    </source>
</evidence>
<dbReference type="InterPro" id="IPR050194">
    <property type="entry name" value="Glycosyltransferase_grp1"/>
</dbReference>
<dbReference type="Pfam" id="PF00534">
    <property type="entry name" value="Glycos_transf_1"/>
    <property type="match status" value="1"/>
</dbReference>
<dbReference type="SUPFAM" id="SSF53756">
    <property type="entry name" value="UDP-Glycosyltransferase/glycogen phosphorylase"/>
    <property type="match status" value="1"/>
</dbReference>
<dbReference type="Gene3D" id="3.40.50.2000">
    <property type="entry name" value="Glycogen Phosphorylase B"/>
    <property type="match status" value="2"/>
</dbReference>
<evidence type="ECO:0000259" key="2">
    <source>
        <dbReference type="Pfam" id="PF13439"/>
    </source>
</evidence>
<dbReference type="GO" id="GO:0016757">
    <property type="term" value="F:glycosyltransferase activity"/>
    <property type="evidence" value="ECO:0007669"/>
    <property type="project" value="InterPro"/>
</dbReference>
<dbReference type="Pfam" id="PF13439">
    <property type="entry name" value="Glyco_transf_4"/>
    <property type="match status" value="1"/>
</dbReference>
<dbReference type="InterPro" id="IPR028098">
    <property type="entry name" value="Glyco_trans_4-like_N"/>
</dbReference>
<dbReference type="RefSeq" id="WP_111246908.1">
    <property type="nucleotide sequence ID" value="NZ_PIEU01000002.1"/>
</dbReference>
<reference evidence="3 4" key="1">
    <citation type="submission" date="2017-11" db="EMBL/GenBank/DDBJ databases">
        <title>Draft genome sequence of Enterococcus plantarum TRW2 strain isolated from lettuce.</title>
        <authorList>
            <person name="Kim E.B."/>
            <person name="Marco M.L."/>
            <person name="Williams T.R."/>
            <person name="You I.H."/>
        </authorList>
    </citation>
    <scope>NUCLEOTIDE SEQUENCE [LARGE SCALE GENOMIC DNA]</scope>
    <source>
        <strain evidence="3 4">TRW2</strain>
    </source>
</reference>
<name>A0A2W3ZUM7_9ENTE</name>